<evidence type="ECO:0000256" key="11">
    <source>
        <dbReference type="ARBA" id="ARBA00023136"/>
    </source>
</evidence>
<proteinExistence type="inferred from homology"/>
<feature type="transmembrane region" description="Helical" evidence="13">
    <location>
        <begin position="68"/>
        <end position="95"/>
    </location>
</feature>
<evidence type="ECO:0000313" key="14">
    <source>
        <dbReference type="EMBL" id="KAJ3133054.1"/>
    </source>
</evidence>
<comment type="caution">
    <text evidence="14">The sequence shown here is derived from an EMBL/GenBank/DDBJ whole genome shotgun (WGS) entry which is preliminary data.</text>
</comment>
<keyword evidence="9 13" id="KW-0256">Endoplasmic reticulum</keyword>
<dbReference type="Proteomes" id="UP001211907">
    <property type="component" value="Unassembled WGS sequence"/>
</dbReference>
<evidence type="ECO:0000256" key="13">
    <source>
        <dbReference type="RuleBase" id="RU365064"/>
    </source>
</evidence>
<comment type="function">
    <text evidence="12 13">Mannosyltransferase involved in glycosylphosphatidylinositol-anchor biosynthesis. Transfers the first alpha-1,4-mannose to GlcN-acyl-PI during GPI precursor assembly. Required for cell wall integrity.</text>
</comment>
<dbReference type="GO" id="GO:0004376">
    <property type="term" value="F:GPI mannosyltransferase activity"/>
    <property type="evidence" value="ECO:0007669"/>
    <property type="project" value="InterPro"/>
</dbReference>
<dbReference type="GO" id="GO:0051751">
    <property type="term" value="F:alpha-1,4-mannosyltransferase activity"/>
    <property type="evidence" value="ECO:0007669"/>
    <property type="project" value="InterPro"/>
</dbReference>
<dbReference type="GO" id="GO:1990529">
    <property type="term" value="C:glycosylphosphatidylinositol-mannosyltransferase I complex"/>
    <property type="evidence" value="ECO:0007669"/>
    <property type="project" value="TreeGrafter"/>
</dbReference>
<dbReference type="EMBL" id="JADGJH010000228">
    <property type="protein sequence ID" value="KAJ3133054.1"/>
    <property type="molecule type" value="Genomic_DNA"/>
</dbReference>
<dbReference type="GO" id="GO:0006506">
    <property type="term" value="P:GPI anchor biosynthetic process"/>
    <property type="evidence" value="ECO:0007669"/>
    <property type="project" value="UniProtKB-KW"/>
</dbReference>
<feature type="transmembrane region" description="Helical" evidence="13">
    <location>
        <begin position="7"/>
        <end position="27"/>
    </location>
</feature>
<protein>
    <recommendedName>
        <fullName evidence="4 13">GPI mannosyltransferase 1</fullName>
        <ecNumber evidence="13">2.4.1.-</ecNumber>
    </recommendedName>
    <alternativeName>
        <fullName evidence="13">GPI mannosyltransferase I</fullName>
    </alternativeName>
</protein>
<evidence type="ECO:0000256" key="5">
    <source>
        <dbReference type="ARBA" id="ARBA00022502"/>
    </source>
</evidence>
<evidence type="ECO:0000256" key="10">
    <source>
        <dbReference type="ARBA" id="ARBA00022989"/>
    </source>
</evidence>
<dbReference type="EC" id="2.4.1.-" evidence="13"/>
<evidence type="ECO:0000256" key="9">
    <source>
        <dbReference type="ARBA" id="ARBA00022824"/>
    </source>
</evidence>
<dbReference type="InterPro" id="IPR007704">
    <property type="entry name" value="PIG-M"/>
</dbReference>
<evidence type="ECO:0000256" key="3">
    <source>
        <dbReference type="ARBA" id="ARBA00011071"/>
    </source>
</evidence>
<sequence length="276" mass="30705">MQTYAQYAWIFAAGITLRCLLAGFGIWQDTASPVKYTDIDYSVFTDAARLVAAGSSPFARATYRYTPLLAWLLVVVNGKLLFGVCDLLTAVFIAKINLHKHRNPNEASINVIFEAFLWILNPFVAVISTRGNAESIIAVLVLATVYFLINRNISFAAVTFGLAVHLKVYAIIYALPFWLFIDCKNFLIENSKKTQSNVAKPQNRSQNQKLPINNGINQDLLSGLIAFIPQLGVSTFIGAKAATHGDIYFALFAQTFSFVMLNKVVTSQYFMWLSGY</sequence>
<keyword evidence="10 13" id="KW-1133">Transmembrane helix</keyword>
<evidence type="ECO:0000256" key="6">
    <source>
        <dbReference type="ARBA" id="ARBA00022676"/>
    </source>
</evidence>
<comment type="caution">
    <text evidence="13">Lacks conserved residue(s) required for the propagation of feature annotation.</text>
</comment>
<reference evidence="14" key="1">
    <citation type="submission" date="2020-05" db="EMBL/GenBank/DDBJ databases">
        <title>Phylogenomic resolution of chytrid fungi.</title>
        <authorList>
            <person name="Stajich J.E."/>
            <person name="Amses K."/>
            <person name="Simmons R."/>
            <person name="Seto K."/>
            <person name="Myers J."/>
            <person name="Bonds A."/>
            <person name="Quandt C.A."/>
            <person name="Barry K."/>
            <person name="Liu P."/>
            <person name="Grigoriev I."/>
            <person name="Longcore J.E."/>
            <person name="James T.Y."/>
        </authorList>
    </citation>
    <scope>NUCLEOTIDE SEQUENCE</scope>
    <source>
        <strain evidence="14">JEL0513</strain>
    </source>
</reference>
<accession>A0AAD5XGM5</accession>
<evidence type="ECO:0000256" key="8">
    <source>
        <dbReference type="ARBA" id="ARBA00022692"/>
    </source>
</evidence>
<evidence type="ECO:0000256" key="7">
    <source>
        <dbReference type="ARBA" id="ARBA00022679"/>
    </source>
</evidence>
<evidence type="ECO:0000256" key="1">
    <source>
        <dbReference type="ARBA" id="ARBA00004477"/>
    </source>
</evidence>
<feature type="transmembrane region" description="Helical" evidence="13">
    <location>
        <begin position="133"/>
        <end position="149"/>
    </location>
</feature>
<feature type="transmembrane region" description="Helical" evidence="13">
    <location>
        <begin position="107"/>
        <end position="127"/>
    </location>
</feature>
<keyword evidence="7 13" id="KW-0808">Transferase</keyword>
<keyword evidence="15" id="KW-1185">Reference proteome</keyword>
<comment type="pathway">
    <text evidence="2 13">Glycolipid biosynthesis; glycosylphosphatidylinositol-anchor biosynthesis.</text>
</comment>
<dbReference type="PANTHER" id="PTHR12886">
    <property type="entry name" value="PIG-M MANNOSYLTRANSFERASE"/>
    <property type="match status" value="1"/>
</dbReference>
<name>A0AAD5XGM5_9FUNG</name>
<comment type="subcellular location">
    <subcellularLocation>
        <location evidence="1 13">Endoplasmic reticulum membrane</location>
        <topology evidence="1 13">Multi-pass membrane protein</topology>
    </subcellularLocation>
</comment>
<evidence type="ECO:0000313" key="15">
    <source>
        <dbReference type="Proteomes" id="UP001211907"/>
    </source>
</evidence>
<keyword evidence="8 13" id="KW-0812">Transmembrane</keyword>
<dbReference type="GO" id="GO:0005789">
    <property type="term" value="C:endoplasmic reticulum membrane"/>
    <property type="evidence" value="ECO:0007669"/>
    <property type="project" value="UniProtKB-SubCell"/>
</dbReference>
<evidence type="ECO:0000256" key="12">
    <source>
        <dbReference type="ARBA" id="ARBA00025399"/>
    </source>
</evidence>
<dbReference type="AlphaFoldDB" id="A0AAD5XGM5"/>
<evidence type="ECO:0000256" key="2">
    <source>
        <dbReference type="ARBA" id="ARBA00004687"/>
    </source>
</evidence>
<gene>
    <name evidence="14" type="primary">GPI14</name>
    <name evidence="14" type="ORF">HK100_004708</name>
</gene>
<dbReference type="Pfam" id="PF05007">
    <property type="entry name" value="Mannosyl_trans"/>
    <property type="match status" value="2"/>
</dbReference>
<keyword evidence="5 13" id="KW-0337">GPI-anchor biosynthesis</keyword>
<dbReference type="PANTHER" id="PTHR12886:SF0">
    <property type="entry name" value="GPI MANNOSYLTRANSFERASE 1"/>
    <property type="match status" value="1"/>
</dbReference>
<evidence type="ECO:0000256" key="4">
    <source>
        <dbReference type="ARBA" id="ARBA00013797"/>
    </source>
</evidence>
<comment type="similarity">
    <text evidence="3 13">Belongs to the PIGM family.</text>
</comment>
<keyword evidence="11 13" id="KW-0472">Membrane</keyword>
<organism evidence="14 15">
    <name type="scientific">Physocladia obscura</name>
    <dbReference type="NCBI Taxonomy" id="109957"/>
    <lineage>
        <taxon>Eukaryota</taxon>
        <taxon>Fungi</taxon>
        <taxon>Fungi incertae sedis</taxon>
        <taxon>Chytridiomycota</taxon>
        <taxon>Chytridiomycota incertae sedis</taxon>
        <taxon>Chytridiomycetes</taxon>
        <taxon>Chytridiales</taxon>
        <taxon>Chytriomycetaceae</taxon>
        <taxon>Physocladia</taxon>
    </lineage>
</organism>
<keyword evidence="6 13" id="KW-0328">Glycosyltransferase</keyword>
<feature type="transmembrane region" description="Helical" evidence="13">
    <location>
        <begin position="156"/>
        <end position="181"/>
    </location>
</feature>